<sequence>MFKSIKKGTEDFGKIKKETFDFFRIEKFFKLSDKAGFHQIISDRTFSDLDMDEIFMFIDRTTSKIGQQLLYHTIRTIPRDGQHAQRFEKCIESLNKNPETKSSILLQLSRLQSDDAYNLPALFLKEHMRKPAWFGIVPALSVASVLAVLMLFFVPQAFIALIILLAINFGFHYWNKNNLYMYRSSVSQLSLLTQVAKNLAESNDLGKTEPEIQDSISAIDSLGAAMSLFKMEAKLQSEIGQLVDYLLELVKALFLIEPLVLFHVLDQLDKKRKEIDQIFNFVGEIDVALSIDFLRKDLPHFCIPNLEGNKNTLTASDIYHPLIDQWVPNSITLAQKSALLTGSNMSGKTTFIRTIGINAILAQTIGTCFAKQFEIPLLRVHSAIRISDDLLSEKSYYFEEVLAVKALLNESRSGDANLFLLDEIFKGTNTVERIAAGKAVLEYLSGADNIVFVTSHDLELADLLRDTFSAYHFTEVVENDDIHFDYQIKPGVLTNTNAIRILELNGYPAEVTQEAFKLARKSGNINVTGSGI</sequence>
<dbReference type="SUPFAM" id="SSF52540">
    <property type="entry name" value="P-loop containing nucleoside triphosphate hydrolases"/>
    <property type="match status" value="1"/>
</dbReference>
<evidence type="ECO:0000256" key="4">
    <source>
        <dbReference type="SAM" id="Phobius"/>
    </source>
</evidence>
<evidence type="ECO:0000256" key="1">
    <source>
        <dbReference type="ARBA" id="ARBA00022741"/>
    </source>
</evidence>
<dbReference type="InterPro" id="IPR045076">
    <property type="entry name" value="MutS"/>
</dbReference>
<dbReference type="OrthoDB" id="9802448at2"/>
<dbReference type="InterPro" id="IPR027417">
    <property type="entry name" value="P-loop_NTPase"/>
</dbReference>
<dbReference type="GO" id="GO:0140664">
    <property type="term" value="F:ATP-dependent DNA damage sensor activity"/>
    <property type="evidence" value="ECO:0007669"/>
    <property type="project" value="InterPro"/>
</dbReference>
<organism evidence="6 7">
    <name type="scientific">Dyadobacter luticola</name>
    <dbReference type="NCBI Taxonomy" id="1979387"/>
    <lineage>
        <taxon>Bacteria</taxon>
        <taxon>Pseudomonadati</taxon>
        <taxon>Bacteroidota</taxon>
        <taxon>Cytophagia</taxon>
        <taxon>Cytophagales</taxon>
        <taxon>Spirosomataceae</taxon>
        <taxon>Dyadobacter</taxon>
    </lineage>
</organism>
<dbReference type="GO" id="GO:0005829">
    <property type="term" value="C:cytosol"/>
    <property type="evidence" value="ECO:0007669"/>
    <property type="project" value="TreeGrafter"/>
</dbReference>
<keyword evidence="4" id="KW-1133">Transmembrane helix</keyword>
<comment type="caution">
    <text evidence="6">The sequence shown here is derived from an EMBL/GenBank/DDBJ whole genome shotgun (WGS) entry which is preliminary data.</text>
</comment>
<keyword evidence="1" id="KW-0547">Nucleotide-binding</keyword>
<keyword evidence="4" id="KW-0812">Transmembrane</keyword>
<dbReference type="SMART" id="SM00534">
    <property type="entry name" value="MUTSac"/>
    <property type="match status" value="1"/>
</dbReference>
<dbReference type="GO" id="GO:0005524">
    <property type="term" value="F:ATP binding"/>
    <property type="evidence" value="ECO:0007669"/>
    <property type="project" value="UniProtKB-KW"/>
</dbReference>
<feature type="domain" description="DNA mismatch repair proteins mutS family" evidence="5">
    <location>
        <begin position="335"/>
        <end position="520"/>
    </location>
</feature>
<dbReference type="RefSeq" id="WP_138364039.1">
    <property type="nucleotide sequence ID" value="NZ_VCEJ01000002.1"/>
</dbReference>
<dbReference type="GO" id="GO:0006298">
    <property type="term" value="P:mismatch repair"/>
    <property type="evidence" value="ECO:0007669"/>
    <property type="project" value="InterPro"/>
</dbReference>
<dbReference type="InterPro" id="IPR000432">
    <property type="entry name" value="DNA_mismatch_repair_MutS_C"/>
</dbReference>
<dbReference type="Pfam" id="PF00488">
    <property type="entry name" value="MutS_V"/>
    <property type="match status" value="1"/>
</dbReference>
<keyword evidence="7" id="KW-1185">Reference proteome</keyword>
<keyword evidence="2" id="KW-0067">ATP-binding</keyword>
<evidence type="ECO:0000313" key="6">
    <source>
        <dbReference type="EMBL" id="TLV02830.1"/>
    </source>
</evidence>
<feature type="transmembrane region" description="Helical" evidence="4">
    <location>
        <begin position="157"/>
        <end position="174"/>
    </location>
</feature>
<keyword evidence="4" id="KW-0472">Membrane</keyword>
<proteinExistence type="predicted"/>
<gene>
    <name evidence="6" type="ORF">FEN17_04230</name>
</gene>
<protein>
    <submittedName>
        <fullName evidence="6">DNA mismatch repair protein MutS</fullName>
    </submittedName>
</protein>
<dbReference type="Proteomes" id="UP000306402">
    <property type="component" value="Unassembled WGS sequence"/>
</dbReference>
<accession>A0A5R9L3I6</accession>
<dbReference type="Gene3D" id="3.40.50.300">
    <property type="entry name" value="P-loop containing nucleotide triphosphate hydrolases"/>
    <property type="match status" value="1"/>
</dbReference>
<name>A0A5R9L3I6_9BACT</name>
<evidence type="ECO:0000256" key="2">
    <source>
        <dbReference type="ARBA" id="ARBA00022840"/>
    </source>
</evidence>
<evidence type="ECO:0000256" key="3">
    <source>
        <dbReference type="ARBA" id="ARBA00023125"/>
    </source>
</evidence>
<dbReference type="GO" id="GO:0030983">
    <property type="term" value="F:mismatched DNA binding"/>
    <property type="evidence" value="ECO:0007669"/>
    <property type="project" value="InterPro"/>
</dbReference>
<evidence type="ECO:0000259" key="5">
    <source>
        <dbReference type="SMART" id="SM00534"/>
    </source>
</evidence>
<dbReference type="AlphaFoldDB" id="A0A5R9L3I6"/>
<evidence type="ECO:0000313" key="7">
    <source>
        <dbReference type="Proteomes" id="UP000306402"/>
    </source>
</evidence>
<feature type="transmembrane region" description="Helical" evidence="4">
    <location>
        <begin position="132"/>
        <end position="151"/>
    </location>
</feature>
<dbReference type="EMBL" id="VCEJ01000002">
    <property type="protein sequence ID" value="TLV02830.1"/>
    <property type="molecule type" value="Genomic_DNA"/>
</dbReference>
<keyword evidence="3" id="KW-0238">DNA-binding</keyword>
<reference evidence="6 7" key="1">
    <citation type="submission" date="2019-05" db="EMBL/GenBank/DDBJ databases">
        <authorList>
            <person name="Qu J.-H."/>
        </authorList>
    </citation>
    <scope>NUCLEOTIDE SEQUENCE [LARGE SCALE GENOMIC DNA]</scope>
    <source>
        <strain evidence="6 7">T17</strain>
    </source>
</reference>
<dbReference type="PANTHER" id="PTHR11361:SF152">
    <property type="entry name" value="DNA MISMATCH REPAIR PROTEIN"/>
    <property type="match status" value="1"/>
</dbReference>
<dbReference type="PANTHER" id="PTHR11361">
    <property type="entry name" value="DNA MISMATCH REPAIR PROTEIN MUTS FAMILY MEMBER"/>
    <property type="match status" value="1"/>
</dbReference>